<evidence type="ECO:0000313" key="14">
    <source>
        <dbReference type="Proteomes" id="UP000671913"/>
    </source>
</evidence>
<gene>
    <name evidence="12 13" type="primary">flhB</name>
    <name evidence="13" type="ORF">ACETAC_06670</name>
</gene>
<evidence type="ECO:0000256" key="4">
    <source>
        <dbReference type="ARBA" id="ARBA00022448"/>
    </source>
</evidence>
<evidence type="ECO:0000256" key="5">
    <source>
        <dbReference type="ARBA" id="ARBA00022475"/>
    </source>
</evidence>
<feature type="transmembrane region" description="Helical" evidence="12">
    <location>
        <begin position="93"/>
        <end position="125"/>
    </location>
</feature>
<dbReference type="PANTHER" id="PTHR30531">
    <property type="entry name" value="FLAGELLAR BIOSYNTHETIC PROTEIN FLHB"/>
    <property type="match status" value="1"/>
</dbReference>
<dbReference type="InterPro" id="IPR029025">
    <property type="entry name" value="T3SS_substrate_exporter_C"/>
</dbReference>
<sequence>MNIQLFAGGKTEPATPKKRQDIRKKGQVFQSKEITSALILITGFSVLYLSLDSIESKFINLFKYLFYTYPGANDEVFTVKGIERFGNVIFSNFIGIILPIILAVFLISIVITYAQVGFLFTLEPLNIKIERINPFEGFKRIFSKKALLELVKAVAKISIMIYVIYSFLIGQYKGIPELLDMSVQDIMKYSLCIISGVLLKISIVLIVLSIIDYIFQWREFEANIKMSKDDIKEEFKETEGNPQIKSAIKRKQRQISMRRMMRDISKADVIITNPTHIAVALMYDNKINDAPIVIAKGQDLVAIKIKEEAQKYNIAIVENKPLAQALYKSAEIGDIIPPELYQAVAEVLAYVYSLKEE</sequence>
<keyword evidence="6 12" id="KW-0812">Transmembrane</keyword>
<comment type="subcellular location">
    <subcellularLocation>
        <location evidence="1">Cell membrane</location>
        <topology evidence="1">Multi-pass membrane protein</topology>
    </subcellularLocation>
</comment>
<evidence type="ECO:0000256" key="9">
    <source>
        <dbReference type="ARBA" id="ARBA00022989"/>
    </source>
</evidence>
<keyword evidence="8 12" id="KW-0653">Protein transport</keyword>
<comment type="similarity">
    <text evidence="2 12">Belongs to the type III secretion exporter family.</text>
</comment>
<feature type="transmembrane region" description="Helical" evidence="12">
    <location>
        <begin position="146"/>
        <end position="168"/>
    </location>
</feature>
<proteinExistence type="inferred from homology"/>
<evidence type="ECO:0000256" key="2">
    <source>
        <dbReference type="ARBA" id="ARBA00010690"/>
    </source>
</evidence>
<keyword evidence="11 12" id="KW-1006">Bacterial flagellum protein export</keyword>
<dbReference type="InterPro" id="IPR006136">
    <property type="entry name" value="FlhB"/>
</dbReference>
<reference evidence="13" key="1">
    <citation type="submission" date="2020-08" db="EMBL/GenBank/DDBJ databases">
        <title>Genomic insights into the carbon and energy metabolism of the first obligate autotrophic acetogenic bacterium Aceticella autotrophica gen. nov., sp. nov.</title>
        <authorList>
            <person name="Toshchakov S.V."/>
            <person name="Elcheninov A.G."/>
            <person name="Kublanov I.V."/>
            <person name="Frolov E.N."/>
            <person name="Lebedinsky A.V."/>
        </authorList>
    </citation>
    <scope>NUCLEOTIDE SEQUENCE</scope>
    <source>
        <strain evidence="13">3443-3Ac</strain>
    </source>
</reference>
<dbReference type="NCBIfam" id="TIGR00328">
    <property type="entry name" value="flhB"/>
    <property type="match status" value="1"/>
</dbReference>
<feature type="transmembrane region" description="Helical" evidence="12">
    <location>
        <begin position="188"/>
        <end position="215"/>
    </location>
</feature>
<evidence type="ECO:0000256" key="12">
    <source>
        <dbReference type="RuleBase" id="RU364091"/>
    </source>
</evidence>
<evidence type="ECO:0000256" key="7">
    <source>
        <dbReference type="ARBA" id="ARBA00022795"/>
    </source>
</evidence>
<dbReference type="EMBL" id="CP060096">
    <property type="protein sequence ID" value="QSZ26594.1"/>
    <property type="molecule type" value="Genomic_DNA"/>
</dbReference>
<organism evidence="13 14">
    <name type="scientific">Aceticella autotrophica</name>
    <dbReference type="NCBI Taxonomy" id="2755338"/>
    <lineage>
        <taxon>Bacteria</taxon>
        <taxon>Bacillati</taxon>
        <taxon>Bacillota</taxon>
        <taxon>Clostridia</taxon>
        <taxon>Thermoanaerobacterales</taxon>
        <taxon>Thermoanaerobacteraceae</taxon>
        <taxon>Aceticella</taxon>
    </lineage>
</organism>
<dbReference type="Pfam" id="PF01312">
    <property type="entry name" value="Bac_export_2"/>
    <property type="match status" value="1"/>
</dbReference>
<dbReference type="GO" id="GO:0044780">
    <property type="term" value="P:bacterial-type flagellum assembly"/>
    <property type="evidence" value="ECO:0007669"/>
    <property type="project" value="InterPro"/>
</dbReference>
<evidence type="ECO:0000256" key="6">
    <source>
        <dbReference type="ARBA" id="ARBA00022692"/>
    </source>
</evidence>
<dbReference type="Gene3D" id="3.40.1690.10">
    <property type="entry name" value="secretion proteins EscU"/>
    <property type="match status" value="1"/>
</dbReference>
<keyword evidence="9 12" id="KW-1133">Transmembrane helix</keyword>
<dbReference type="AlphaFoldDB" id="A0A975AU11"/>
<keyword evidence="13" id="KW-0282">Flagellum</keyword>
<feature type="transmembrane region" description="Helical" evidence="12">
    <location>
        <begin position="34"/>
        <end position="51"/>
    </location>
</feature>
<dbReference type="InterPro" id="IPR006135">
    <property type="entry name" value="T3SS_substrate_exporter"/>
</dbReference>
<dbReference type="GO" id="GO:0009306">
    <property type="term" value="P:protein secretion"/>
    <property type="evidence" value="ECO:0007669"/>
    <property type="project" value="InterPro"/>
</dbReference>
<keyword evidence="5 12" id="KW-1003">Cell membrane</keyword>
<dbReference type="Proteomes" id="UP000671913">
    <property type="component" value="Chromosome"/>
</dbReference>
<evidence type="ECO:0000256" key="10">
    <source>
        <dbReference type="ARBA" id="ARBA00023136"/>
    </source>
</evidence>
<evidence type="ECO:0000256" key="3">
    <source>
        <dbReference type="ARBA" id="ARBA00021622"/>
    </source>
</evidence>
<accession>A0A975AU11</accession>
<keyword evidence="10 12" id="KW-0472">Membrane</keyword>
<dbReference type="RefSeq" id="WP_284679272.1">
    <property type="nucleotide sequence ID" value="NZ_CP060096.1"/>
</dbReference>
<dbReference type="Gene3D" id="6.10.250.2080">
    <property type="match status" value="1"/>
</dbReference>
<keyword evidence="4 12" id="KW-0813">Transport</keyword>
<name>A0A975AU11_9THEO</name>
<evidence type="ECO:0000256" key="1">
    <source>
        <dbReference type="ARBA" id="ARBA00004651"/>
    </source>
</evidence>
<keyword evidence="13" id="KW-0966">Cell projection</keyword>
<comment type="function">
    <text evidence="12">Required for formation of the rod structure in the basal body of the flagellar apparatus. Together with FliI and FliH, may constitute the export apparatus of flagellin.</text>
</comment>
<dbReference type="PANTHER" id="PTHR30531:SF12">
    <property type="entry name" value="FLAGELLAR BIOSYNTHETIC PROTEIN FLHB"/>
    <property type="match status" value="1"/>
</dbReference>
<dbReference type="SUPFAM" id="SSF160544">
    <property type="entry name" value="EscU C-terminal domain-like"/>
    <property type="match status" value="1"/>
</dbReference>
<evidence type="ECO:0000313" key="13">
    <source>
        <dbReference type="EMBL" id="QSZ26594.1"/>
    </source>
</evidence>
<keyword evidence="13" id="KW-0969">Cilium</keyword>
<dbReference type="GO" id="GO:0005886">
    <property type="term" value="C:plasma membrane"/>
    <property type="evidence" value="ECO:0007669"/>
    <property type="project" value="UniProtKB-SubCell"/>
</dbReference>
<evidence type="ECO:0000256" key="8">
    <source>
        <dbReference type="ARBA" id="ARBA00022927"/>
    </source>
</evidence>
<dbReference type="PRINTS" id="PR00950">
    <property type="entry name" value="TYPE3IMSPROT"/>
</dbReference>
<evidence type="ECO:0000256" key="11">
    <source>
        <dbReference type="ARBA" id="ARBA00023225"/>
    </source>
</evidence>
<dbReference type="KEGG" id="aaut:ACETAC_06670"/>
<keyword evidence="14" id="KW-1185">Reference proteome</keyword>
<protein>
    <recommendedName>
        <fullName evidence="3 12">Flagellar biosynthetic protein FlhB</fullName>
    </recommendedName>
</protein>
<keyword evidence="7 12" id="KW-1005">Bacterial flagellum biogenesis</keyword>